<dbReference type="Gene3D" id="3.30.559.10">
    <property type="entry name" value="Chloramphenicol acetyltransferase-like domain"/>
    <property type="match status" value="1"/>
</dbReference>
<accession>A0AAF0YFN1</accession>
<dbReference type="PANTHER" id="PTHR28037:SF1">
    <property type="entry name" value="ALCOHOL O-ACETYLTRANSFERASE 1-RELATED"/>
    <property type="match status" value="1"/>
</dbReference>
<organism evidence="1 2">
    <name type="scientific">Vanrija pseudolonga</name>
    <dbReference type="NCBI Taxonomy" id="143232"/>
    <lineage>
        <taxon>Eukaryota</taxon>
        <taxon>Fungi</taxon>
        <taxon>Dikarya</taxon>
        <taxon>Basidiomycota</taxon>
        <taxon>Agaricomycotina</taxon>
        <taxon>Tremellomycetes</taxon>
        <taxon>Trichosporonales</taxon>
        <taxon>Trichosporonaceae</taxon>
        <taxon>Vanrija</taxon>
    </lineage>
</organism>
<dbReference type="PANTHER" id="PTHR28037">
    <property type="entry name" value="ALCOHOL O-ACETYLTRANSFERASE 1-RELATED"/>
    <property type="match status" value="1"/>
</dbReference>
<reference evidence="1" key="1">
    <citation type="submission" date="2023-10" db="EMBL/GenBank/DDBJ databases">
        <authorList>
            <person name="Noh H."/>
        </authorList>
    </citation>
    <scope>NUCLEOTIDE SEQUENCE</scope>
    <source>
        <strain evidence="1">DUCC4014</strain>
    </source>
</reference>
<dbReference type="GeneID" id="87810696"/>
<name>A0AAF0YFN1_9TREE</name>
<keyword evidence="2" id="KW-1185">Reference proteome</keyword>
<evidence type="ECO:0000313" key="1">
    <source>
        <dbReference type="EMBL" id="WOO84006.1"/>
    </source>
</evidence>
<dbReference type="SUPFAM" id="SSF52777">
    <property type="entry name" value="CoA-dependent acyltransferases"/>
    <property type="match status" value="2"/>
</dbReference>
<dbReference type="InterPro" id="IPR023213">
    <property type="entry name" value="CAT-like_dom_sf"/>
</dbReference>
<dbReference type="EMBL" id="CP086718">
    <property type="protein sequence ID" value="WOO84006.1"/>
    <property type="molecule type" value="Genomic_DNA"/>
</dbReference>
<dbReference type="Proteomes" id="UP000827549">
    <property type="component" value="Chromosome 5"/>
</dbReference>
<gene>
    <name evidence="1" type="ORF">LOC62_05G007523</name>
</gene>
<evidence type="ECO:0000313" key="2">
    <source>
        <dbReference type="Proteomes" id="UP000827549"/>
    </source>
</evidence>
<proteinExistence type="predicted"/>
<dbReference type="RefSeq" id="XP_062630032.1">
    <property type="nucleotide sequence ID" value="XM_062774048.1"/>
</dbReference>
<protein>
    <submittedName>
        <fullName evidence="1">Uncharacterized protein</fullName>
    </submittedName>
</protein>
<dbReference type="InterPro" id="IPR052058">
    <property type="entry name" value="Alcohol_O-acetyltransferase"/>
</dbReference>
<dbReference type="AlphaFoldDB" id="A0AAF0YFN1"/>
<dbReference type="Gene3D" id="3.30.559.30">
    <property type="entry name" value="Nonribosomal peptide synthetase, condensation domain"/>
    <property type="match status" value="1"/>
</dbReference>
<sequence>MTDKFNRRPLTLHERFSLTRQTIGHPTIITAALSYPSATAAPSPAYLRERITTLQAHFPLLYAQLHDVETRAPYFLPRDAPWQPDAIFAEAPLAGDSDDELGAAINQELYRFERADLWAGPLWSVRLLHADSGAAYLVLSTMHTIVDGRGTQLLLLALAGQPEQLPTDSWNDFTRADDTINIKPSLGFLLPVAWRELVFPKLPWMVQSVLSYTPLRGTSPVWPLVEEAADAPKNPSPIDCQSETRFVSLEPALLDALKERGKAEGVSTLHPLLEAAVFAAMWAVLAPTDATETFWVEVSTPRSERSEALGHAYCMGNYVSSQPFTSGLKPQDKYWDLARAVSAFNKSESGIASGRMQMGLLLHVPDPEPAPTAEHPERKITGWETFFTTKARGANPYTSSACLSNLGFTKLPPGAESVAWAQTADALSSALSMSAIGSAGGLRIATSWKAGAIVEEKTLLRLHEVFEGVLRRVVDAGTEALTLQQATAAK</sequence>